<dbReference type="Proteomes" id="UP001499933">
    <property type="component" value="Unassembled WGS sequence"/>
</dbReference>
<name>A0ABN2RLM2_9MICO</name>
<protein>
    <submittedName>
        <fullName evidence="2">Uncharacterized protein</fullName>
    </submittedName>
</protein>
<feature type="compositionally biased region" description="Pro residues" evidence="1">
    <location>
        <begin position="35"/>
        <end position="48"/>
    </location>
</feature>
<keyword evidence="3" id="KW-1185">Reference proteome</keyword>
<accession>A0ABN2RLM2</accession>
<evidence type="ECO:0000256" key="1">
    <source>
        <dbReference type="SAM" id="MobiDB-lite"/>
    </source>
</evidence>
<sequence length="291" mass="30173">MPTRKILPGDSAEPGKRASRTRSSSGKRDGTADGGPPPPAVKGPPDAEPGPDVVFIGTVLQTASSSVAEVEPAADTVVVRVDQVVSGAPAFHDHLGEPITVALPEGVEVAEGDVHVFGAIAWIFGTGLAVRATSVGDAAALAAALDADDHRSVDARTQARIANAELVISGIVRQVSHVPNADGRPISEHDPLWQDAVVDVHGQLGHGAGDAPEKVIVRFASSRDIRWYQSPKFSVGDRGVFILGVPPAAALTDAAVDLPDGVYLVVDPDDFRPAEDAQTLLAEIDERGGEQ</sequence>
<feature type="region of interest" description="Disordered" evidence="1">
    <location>
        <begin position="1"/>
        <end position="52"/>
    </location>
</feature>
<evidence type="ECO:0000313" key="3">
    <source>
        <dbReference type="Proteomes" id="UP001499933"/>
    </source>
</evidence>
<gene>
    <name evidence="2" type="ORF">GCM10009776_37680</name>
</gene>
<proteinExistence type="predicted"/>
<comment type="caution">
    <text evidence="2">The sequence shown here is derived from an EMBL/GenBank/DDBJ whole genome shotgun (WGS) entry which is preliminary data.</text>
</comment>
<evidence type="ECO:0000313" key="2">
    <source>
        <dbReference type="EMBL" id="GAA1971160.1"/>
    </source>
</evidence>
<organism evidence="2 3">
    <name type="scientific">Microbacterium deminutum</name>
    <dbReference type="NCBI Taxonomy" id="344164"/>
    <lineage>
        <taxon>Bacteria</taxon>
        <taxon>Bacillati</taxon>
        <taxon>Actinomycetota</taxon>
        <taxon>Actinomycetes</taxon>
        <taxon>Micrococcales</taxon>
        <taxon>Microbacteriaceae</taxon>
        <taxon>Microbacterium</taxon>
    </lineage>
</organism>
<reference evidence="2 3" key="1">
    <citation type="journal article" date="2019" name="Int. J. Syst. Evol. Microbiol.">
        <title>The Global Catalogue of Microorganisms (GCM) 10K type strain sequencing project: providing services to taxonomists for standard genome sequencing and annotation.</title>
        <authorList>
            <consortium name="The Broad Institute Genomics Platform"/>
            <consortium name="The Broad Institute Genome Sequencing Center for Infectious Disease"/>
            <person name="Wu L."/>
            <person name="Ma J."/>
        </authorList>
    </citation>
    <scope>NUCLEOTIDE SEQUENCE [LARGE SCALE GENOMIC DNA]</scope>
    <source>
        <strain evidence="2 3">JCM 14901</strain>
    </source>
</reference>
<dbReference type="EMBL" id="BAAAOG010000016">
    <property type="protein sequence ID" value="GAA1971160.1"/>
    <property type="molecule type" value="Genomic_DNA"/>
</dbReference>